<name>A0ABS8VGA0_DATST</name>
<dbReference type="Proteomes" id="UP000823775">
    <property type="component" value="Unassembled WGS sequence"/>
</dbReference>
<feature type="non-terminal residue" evidence="3">
    <location>
        <position position="1"/>
    </location>
</feature>
<evidence type="ECO:0000256" key="2">
    <source>
        <dbReference type="SAM" id="SignalP"/>
    </source>
</evidence>
<organism evidence="3 4">
    <name type="scientific">Datura stramonium</name>
    <name type="common">Jimsonweed</name>
    <name type="synonym">Common thornapple</name>
    <dbReference type="NCBI Taxonomy" id="4076"/>
    <lineage>
        <taxon>Eukaryota</taxon>
        <taxon>Viridiplantae</taxon>
        <taxon>Streptophyta</taxon>
        <taxon>Embryophyta</taxon>
        <taxon>Tracheophyta</taxon>
        <taxon>Spermatophyta</taxon>
        <taxon>Magnoliopsida</taxon>
        <taxon>eudicotyledons</taxon>
        <taxon>Gunneridae</taxon>
        <taxon>Pentapetalae</taxon>
        <taxon>asterids</taxon>
        <taxon>lamiids</taxon>
        <taxon>Solanales</taxon>
        <taxon>Solanaceae</taxon>
        <taxon>Solanoideae</taxon>
        <taxon>Datureae</taxon>
        <taxon>Datura</taxon>
    </lineage>
</organism>
<evidence type="ECO:0000256" key="1">
    <source>
        <dbReference type="SAM" id="MobiDB-lite"/>
    </source>
</evidence>
<reference evidence="3 4" key="1">
    <citation type="journal article" date="2021" name="BMC Genomics">
        <title>Datura genome reveals duplications of psychoactive alkaloid biosynthetic genes and high mutation rate following tissue culture.</title>
        <authorList>
            <person name="Rajewski A."/>
            <person name="Carter-House D."/>
            <person name="Stajich J."/>
            <person name="Litt A."/>
        </authorList>
    </citation>
    <scope>NUCLEOTIDE SEQUENCE [LARGE SCALE GENOMIC DNA]</scope>
    <source>
        <strain evidence="3">AR-01</strain>
    </source>
</reference>
<protein>
    <submittedName>
        <fullName evidence="3">Uncharacterized protein</fullName>
    </submittedName>
</protein>
<evidence type="ECO:0000313" key="3">
    <source>
        <dbReference type="EMBL" id="MCD9645801.1"/>
    </source>
</evidence>
<keyword evidence="2" id="KW-0732">Signal</keyword>
<feature type="region of interest" description="Disordered" evidence="1">
    <location>
        <begin position="24"/>
        <end position="49"/>
    </location>
</feature>
<keyword evidence="4" id="KW-1185">Reference proteome</keyword>
<evidence type="ECO:0000313" key="4">
    <source>
        <dbReference type="Proteomes" id="UP000823775"/>
    </source>
</evidence>
<gene>
    <name evidence="3" type="ORF">HAX54_035057</name>
</gene>
<feature type="signal peptide" evidence="2">
    <location>
        <begin position="1"/>
        <end position="21"/>
    </location>
</feature>
<sequence length="68" mass="7848">HSMMLQVMAFVYCVNLQLLSSQESMKLKDERSSGQKMAQKSRKHTDDGLDLRPSLLYCRFQKPSKKGL</sequence>
<comment type="caution">
    <text evidence="3">The sequence shown here is derived from an EMBL/GenBank/DDBJ whole genome shotgun (WGS) entry which is preliminary data.</text>
</comment>
<accession>A0ABS8VGA0</accession>
<dbReference type="EMBL" id="JACEIK010004553">
    <property type="protein sequence ID" value="MCD9645801.1"/>
    <property type="molecule type" value="Genomic_DNA"/>
</dbReference>
<feature type="chain" id="PRO_5046819517" evidence="2">
    <location>
        <begin position="22"/>
        <end position="68"/>
    </location>
</feature>
<proteinExistence type="predicted"/>